<sequence length="218" mass="24256">MKSTTTTYTTTHKHSTPRLILKTTSSNVSASSSPTMGTTSITLTSSPITTTGSFYLPSSQISSQKQNKKGRLIQTHLRKPPALDTYIRTTEPVNVKVKVNNYYYDSPKRHGSLSSSCSSTSSEDNGRYPNFTNEELMYAKKSVDSRPPSRRGSSSVKFVRFAGEYNDGSSITDSSSGTNSADEWDPEEMEEEEEQFYFSPVPMFNTRVTTRGCCELIR</sequence>
<reference evidence="1" key="1">
    <citation type="submission" date="2021-06" db="EMBL/GenBank/DDBJ databases">
        <authorList>
            <person name="Kallberg Y."/>
            <person name="Tangrot J."/>
            <person name="Rosling A."/>
        </authorList>
    </citation>
    <scope>NUCLEOTIDE SEQUENCE</scope>
    <source>
        <strain evidence="1">CL356</strain>
    </source>
</reference>
<gene>
    <name evidence="1" type="ORF">ACOLOM_LOCUS1669</name>
</gene>
<accession>A0ACA9KH02</accession>
<evidence type="ECO:0000313" key="1">
    <source>
        <dbReference type="EMBL" id="CAG8472892.1"/>
    </source>
</evidence>
<dbReference type="Proteomes" id="UP000789525">
    <property type="component" value="Unassembled WGS sequence"/>
</dbReference>
<protein>
    <submittedName>
        <fullName evidence="1">5112_t:CDS:1</fullName>
    </submittedName>
</protein>
<name>A0ACA9KH02_9GLOM</name>
<proteinExistence type="predicted"/>
<organism evidence="1 2">
    <name type="scientific">Acaulospora colombiana</name>
    <dbReference type="NCBI Taxonomy" id="27376"/>
    <lineage>
        <taxon>Eukaryota</taxon>
        <taxon>Fungi</taxon>
        <taxon>Fungi incertae sedis</taxon>
        <taxon>Mucoromycota</taxon>
        <taxon>Glomeromycotina</taxon>
        <taxon>Glomeromycetes</taxon>
        <taxon>Diversisporales</taxon>
        <taxon>Acaulosporaceae</taxon>
        <taxon>Acaulospora</taxon>
    </lineage>
</organism>
<keyword evidence="2" id="KW-1185">Reference proteome</keyword>
<evidence type="ECO:0000313" key="2">
    <source>
        <dbReference type="Proteomes" id="UP000789525"/>
    </source>
</evidence>
<comment type="caution">
    <text evidence="1">The sequence shown here is derived from an EMBL/GenBank/DDBJ whole genome shotgun (WGS) entry which is preliminary data.</text>
</comment>
<dbReference type="EMBL" id="CAJVPT010001997">
    <property type="protein sequence ID" value="CAG8472892.1"/>
    <property type="molecule type" value="Genomic_DNA"/>
</dbReference>